<gene>
    <name evidence="3" type="ORF">NECAME_10994</name>
</gene>
<proteinExistence type="predicted"/>
<dbReference type="Proteomes" id="UP000053676">
    <property type="component" value="Unassembled WGS sequence"/>
</dbReference>
<evidence type="ECO:0000313" key="3">
    <source>
        <dbReference type="EMBL" id="ETN77536.1"/>
    </source>
</evidence>
<name>W2T8L2_NECAM</name>
<dbReference type="CTD" id="25351023"/>
<dbReference type="EMBL" id="KI660166">
    <property type="protein sequence ID" value="ETN77536.1"/>
    <property type="molecule type" value="Genomic_DNA"/>
</dbReference>
<dbReference type="SUPFAM" id="SSF47862">
    <property type="entry name" value="Saposin"/>
    <property type="match status" value="1"/>
</dbReference>
<feature type="domain" description="Saposin B-type" evidence="2">
    <location>
        <begin position="42"/>
        <end position="123"/>
    </location>
</feature>
<keyword evidence="4" id="KW-1185">Reference proteome</keyword>
<dbReference type="KEGG" id="nai:NECAME_10994"/>
<organism evidence="3 4">
    <name type="scientific">Necator americanus</name>
    <name type="common">Human hookworm</name>
    <dbReference type="NCBI Taxonomy" id="51031"/>
    <lineage>
        <taxon>Eukaryota</taxon>
        <taxon>Metazoa</taxon>
        <taxon>Ecdysozoa</taxon>
        <taxon>Nematoda</taxon>
        <taxon>Chromadorea</taxon>
        <taxon>Rhabditida</taxon>
        <taxon>Rhabditina</taxon>
        <taxon>Rhabditomorpha</taxon>
        <taxon>Strongyloidea</taxon>
        <taxon>Ancylostomatidae</taxon>
        <taxon>Bunostominae</taxon>
        <taxon>Necator</taxon>
    </lineage>
</organism>
<evidence type="ECO:0000256" key="1">
    <source>
        <dbReference type="ARBA" id="ARBA00023157"/>
    </source>
</evidence>
<dbReference type="InterPro" id="IPR011001">
    <property type="entry name" value="Saposin-like"/>
</dbReference>
<accession>W2T8L2</accession>
<dbReference type="AlphaFoldDB" id="W2T8L2"/>
<keyword evidence="1" id="KW-1015">Disulfide bond</keyword>
<evidence type="ECO:0000259" key="2">
    <source>
        <dbReference type="PROSITE" id="PS50015"/>
    </source>
</evidence>
<dbReference type="PROSITE" id="PS50015">
    <property type="entry name" value="SAP_B"/>
    <property type="match status" value="1"/>
</dbReference>
<sequence>MHTSTEALRFRKVYLSYYVVINMKNLLLFLLIVTGVSCKKYSENVCVTCIGLVHTIDEAVRMNYDPREEGQKFCDDVSKKRLQDACNDMLNKHFDRFMKEVENPIHDTSRKICFKVDICIRVPKKLPDFPLDHF</sequence>
<dbReference type="GeneID" id="25351023"/>
<reference evidence="4" key="1">
    <citation type="journal article" date="2014" name="Nat. Genet.">
        <title>Genome of the human hookworm Necator americanus.</title>
        <authorList>
            <person name="Tang Y.T."/>
            <person name="Gao X."/>
            <person name="Rosa B.A."/>
            <person name="Abubucker S."/>
            <person name="Hallsworth-Pepin K."/>
            <person name="Martin J."/>
            <person name="Tyagi R."/>
            <person name="Heizer E."/>
            <person name="Zhang X."/>
            <person name="Bhonagiri-Palsikar V."/>
            <person name="Minx P."/>
            <person name="Warren W.C."/>
            <person name="Wang Q."/>
            <person name="Zhan B."/>
            <person name="Hotez P.J."/>
            <person name="Sternberg P.W."/>
            <person name="Dougall A."/>
            <person name="Gaze S.T."/>
            <person name="Mulvenna J."/>
            <person name="Sotillo J."/>
            <person name="Ranganathan S."/>
            <person name="Rabelo E.M."/>
            <person name="Wilson R.K."/>
            <person name="Felgner P.L."/>
            <person name="Bethony J."/>
            <person name="Hawdon J.M."/>
            <person name="Gasser R.B."/>
            <person name="Loukas A."/>
            <person name="Mitreva M."/>
        </authorList>
    </citation>
    <scope>NUCLEOTIDE SEQUENCE [LARGE SCALE GENOMIC DNA]</scope>
</reference>
<dbReference type="InterPro" id="IPR008139">
    <property type="entry name" value="SaposinB_dom"/>
</dbReference>
<evidence type="ECO:0000313" key="4">
    <source>
        <dbReference type="Proteomes" id="UP000053676"/>
    </source>
</evidence>
<dbReference type="Gene3D" id="1.10.225.10">
    <property type="entry name" value="Saposin-like"/>
    <property type="match status" value="1"/>
</dbReference>
<protein>
    <recommendedName>
        <fullName evidence="2">Saposin B-type domain-containing protein</fullName>
    </recommendedName>
</protein>